<dbReference type="Pfam" id="PF14273">
    <property type="entry name" value="DUF4360"/>
    <property type="match status" value="1"/>
</dbReference>
<feature type="chain" id="PRO_5042119099" description="Secreted protein" evidence="1">
    <location>
        <begin position="22"/>
        <end position="194"/>
    </location>
</feature>
<reference evidence="2" key="1">
    <citation type="journal article" date="2023" name="Mol. Phylogenet. Evol.">
        <title>Genome-scale phylogeny and comparative genomics of the fungal order Sordariales.</title>
        <authorList>
            <person name="Hensen N."/>
            <person name="Bonometti L."/>
            <person name="Westerberg I."/>
            <person name="Brannstrom I.O."/>
            <person name="Guillou S."/>
            <person name="Cros-Aarteil S."/>
            <person name="Calhoun S."/>
            <person name="Haridas S."/>
            <person name="Kuo A."/>
            <person name="Mondo S."/>
            <person name="Pangilinan J."/>
            <person name="Riley R."/>
            <person name="LaButti K."/>
            <person name="Andreopoulos B."/>
            <person name="Lipzen A."/>
            <person name="Chen C."/>
            <person name="Yan M."/>
            <person name="Daum C."/>
            <person name="Ng V."/>
            <person name="Clum A."/>
            <person name="Steindorff A."/>
            <person name="Ohm R.A."/>
            <person name="Martin F."/>
            <person name="Silar P."/>
            <person name="Natvig D.O."/>
            <person name="Lalanne C."/>
            <person name="Gautier V."/>
            <person name="Ament-Velasquez S.L."/>
            <person name="Kruys A."/>
            <person name="Hutchinson M.I."/>
            <person name="Powell A.J."/>
            <person name="Barry K."/>
            <person name="Miller A.N."/>
            <person name="Grigoriev I.V."/>
            <person name="Debuchy R."/>
            <person name="Gladieux P."/>
            <person name="Hiltunen Thoren M."/>
            <person name="Johannesson H."/>
        </authorList>
    </citation>
    <scope>NUCLEOTIDE SEQUENCE</scope>
    <source>
        <strain evidence="2">CBS 232.78</strain>
    </source>
</reference>
<feature type="signal peptide" evidence="1">
    <location>
        <begin position="1"/>
        <end position="21"/>
    </location>
</feature>
<sequence>MGPFNTFTLLLAAVLPATVIADGPPSSPRISSISYSGNGCIRDPKYSGDFSDPTFTYSNFAASLPGENKTLNCEVHIQTTGTSAGWQVALNNNWIKGHLVLGPGTALDYFTTVYFSQSASNTATGRGKWYNRGENTVDQSVTLRNSLAQVWSPCTGSDGSIGILNVNFRGALTGSGKAYFEALSENWDLEWRKC</sequence>
<dbReference type="EMBL" id="JAULSW010000001">
    <property type="protein sequence ID" value="KAK3393409.1"/>
    <property type="molecule type" value="Genomic_DNA"/>
</dbReference>
<keyword evidence="3" id="KW-1185">Reference proteome</keyword>
<comment type="caution">
    <text evidence="2">The sequence shown here is derived from an EMBL/GenBank/DDBJ whole genome shotgun (WGS) entry which is preliminary data.</text>
</comment>
<dbReference type="PANTHER" id="PTHR38847">
    <property type="match status" value="1"/>
</dbReference>
<dbReference type="AlphaFoldDB" id="A0AAE0P515"/>
<accession>A0AAE0P515</accession>
<name>A0AAE0P515_9PEZI</name>
<evidence type="ECO:0000313" key="3">
    <source>
        <dbReference type="Proteomes" id="UP001285441"/>
    </source>
</evidence>
<keyword evidence="1" id="KW-0732">Signal</keyword>
<dbReference type="Proteomes" id="UP001285441">
    <property type="component" value="Unassembled WGS sequence"/>
</dbReference>
<evidence type="ECO:0008006" key="4">
    <source>
        <dbReference type="Google" id="ProtNLM"/>
    </source>
</evidence>
<evidence type="ECO:0000256" key="1">
    <source>
        <dbReference type="SAM" id="SignalP"/>
    </source>
</evidence>
<gene>
    <name evidence="2" type="ORF">B0H63DRAFT_491393</name>
</gene>
<dbReference type="PANTHER" id="PTHR38847:SF1">
    <property type="entry name" value="PSEUDOURIDINE SYNTHASE RSUA_RLUA-LIKE DOMAIN-CONTAINING PROTEIN"/>
    <property type="match status" value="1"/>
</dbReference>
<proteinExistence type="predicted"/>
<organism evidence="2 3">
    <name type="scientific">Podospora didyma</name>
    <dbReference type="NCBI Taxonomy" id="330526"/>
    <lineage>
        <taxon>Eukaryota</taxon>
        <taxon>Fungi</taxon>
        <taxon>Dikarya</taxon>
        <taxon>Ascomycota</taxon>
        <taxon>Pezizomycotina</taxon>
        <taxon>Sordariomycetes</taxon>
        <taxon>Sordariomycetidae</taxon>
        <taxon>Sordariales</taxon>
        <taxon>Podosporaceae</taxon>
        <taxon>Podospora</taxon>
    </lineage>
</organism>
<protein>
    <recommendedName>
        <fullName evidence="4">Secreted protein</fullName>
    </recommendedName>
</protein>
<reference evidence="2" key="2">
    <citation type="submission" date="2023-06" db="EMBL/GenBank/DDBJ databases">
        <authorList>
            <consortium name="Lawrence Berkeley National Laboratory"/>
            <person name="Haridas S."/>
            <person name="Hensen N."/>
            <person name="Bonometti L."/>
            <person name="Westerberg I."/>
            <person name="Brannstrom I.O."/>
            <person name="Guillou S."/>
            <person name="Cros-Aarteil S."/>
            <person name="Calhoun S."/>
            <person name="Kuo A."/>
            <person name="Mondo S."/>
            <person name="Pangilinan J."/>
            <person name="Riley R."/>
            <person name="LaButti K."/>
            <person name="Andreopoulos B."/>
            <person name="Lipzen A."/>
            <person name="Chen C."/>
            <person name="Yanf M."/>
            <person name="Daum C."/>
            <person name="Ng V."/>
            <person name="Clum A."/>
            <person name="Steindorff A."/>
            <person name="Ohm R."/>
            <person name="Martin F."/>
            <person name="Silar P."/>
            <person name="Natvig D."/>
            <person name="Lalanne C."/>
            <person name="Gautier V."/>
            <person name="Ament-velasquez S.L."/>
            <person name="Kruys A."/>
            <person name="Hutchinson M.I."/>
            <person name="Powell A.J."/>
            <person name="Barry K."/>
            <person name="Miller A.N."/>
            <person name="Grigoriev I.V."/>
            <person name="Debuchy R."/>
            <person name="Gladieux P."/>
            <person name="Thoren M.H."/>
            <person name="Johannesson H."/>
        </authorList>
    </citation>
    <scope>NUCLEOTIDE SEQUENCE</scope>
    <source>
        <strain evidence="2">CBS 232.78</strain>
    </source>
</reference>
<dbReference type="InterPro" id="IPR025649">
    <property type="entry name" value="DUF4360"/>
</dbReference>
<evidence type="ECO:0000313" key="2">
    <source>
        <dbReference type="EMBL" id="KAK3393409.1"/>
    </source>
</evidence>